<dbReference type="OMA" id="IWQQGLN"/>
<dbReference type="EMBL" id="CH476606">
    <property type="protein sequence ID" value="EAU30977.1"/>
    <property type="molecule type" value="Genomic_DNA"/>
</dbReference>
<keyword evidence="1" id="KW-0472">Membrane</keyword>
<dbReference type="RefSeq" id="XP_001217431.1">
    <property type="nucleotide sequence ID" value="XM_001217430.1"/>
</dbReference>
<accession>Q0CBT9</accession>
<proteinExistence type="predicted"/>
<evidence type="ECO:0000256" key="1">
    <source>
        <dbReference type="SAM" id="Phobius"/>
    </source>
</evidence>
<organism evidence="2 3">
    <name type="scientific">Aspergillus terreus (strain NIH 2624 / FGSC A1156)</name>
    <dbReference type="NCBI Taxonomy" id="341663"/>
    <lineage>
        <taxon>Eukaryota</taxon>
        <taxon>Fungi</taxon>
        <taxon>Dikarya</taxon>
        <taxon>Ascomycota</taxon>
        <taxon>Pezizomycotina</taxon>
        <taxon>Eurotiomycetes</taxon>
        <taxon>Eurotiomycetidae</taxon>
        <taxon>Eurotiales</taxon>
        <taxon>Aspergillaceae</taxon>
        <taxon>Aspergillus</taxon>
        <taxon>Aspergillus subgen. Circumdati</taxon>
    </lineage>
</organism>
<feature type="transmembrane region" description="Helical" evidence="1">
    <location>
        <begin position="106"/>
        <end position="123"/>
    </location>
</feature>
<sequence>MNTTNSTLQQARCASHSGIPVLPYSNVCAITIWQQGLNNTDDPYSVLKNCCPSDHYSYFGEDNCFAYCNATKETYSTLEECLLDRPPRLHAVVCNTGSAMGPMRSVASYLVLAVVFTGLWQFGICLCFRACTAGTFGTCDICQVN</sequence>
<evidence type="ECO:0000313" key="3">
    <source>
        <dbReference type="Proteomes" id="UP000007963"/>
    </source>
</evidence>
<dbReference type="Proteomes" id="UP000007963">
    <property type="component" value="Unassembled WGS sequence"/>
</dbReference>
<dbReference type="VEuPathDB" id="FungiDB:ATEG_08845"/>
<dbReference type="AlphaFoldDB" id="Q0CBT9"/>
<gene>
    <name evidence="2" type="ORF">ATEG_08845</name>
</gene>
<dbReference type="OrthoDB" id="4384999at2759"/>
<name>Q0CBT9_ASPTN</name>
<reference evidence="3" key="1">
    <citation type="submission" date="2005-09" db="EMBL/GenBank/DDBJ databases">
        <title>Annotation of the Aspergillus terreus NIH2624 genome.</title>
        <authorList>
            <person name="Birren B.W."/>
            <person name="Lander E.S."/>
            <person name="Galagan J.E."/>
            <person name="Nusbaum C."/>
            <person name="Devon K."/>
            <person name="Henn M."/>
            <person name="Ma L.-J."/>
            <person name="Jaffe D.B."/>
            <person name="Butler J."/>
            <person name="Alvarez P."/>
            <person name="Gnerre S."/>
            <person name="Grabherr M."/>
            <person name="Kleber M."/>
            <person name="Mauceli E.W."/>
            <person name="Brockman W."/>
            <person name="Rounsley S."/>
            <person name="Young S.K."/>
            <person name="LaButti K."/>
            <person name="Pushparaj V."/>
            <person name="DeCaprio D."/>
            <person name="Crawford M."/>
            <person name="Koehrsen M."/>
            <person name="Engels R."/>
            <person name="Montgomery P."/>
            <person name="Pearson M."/>
            <person name="Howarth C."/>
            <person name="Larson L."/>
            <person name="Luoma S."/>
            <person name="White J."/>
            <person name="Alvarado L."/>
            <person name="Kodira C.D."/>
            <person name="Zeng Q."/>
            <person name="Oleary S."/>
            <person name="Yandava C."/>
            <person name="Denning D.W."/>
            <person name="Nierman W.C."/>
            <person name="Milne T."/>
            <person name="Madden K."/>
        </authorList>
    </citation>
    <scope>NUCLEOTIDE SEQUENCE [LARGE SCALE GENOMIC DNA]</scope>
    <source>
        <strain evidence="3">NIH 2624 / FGSC A1156</strain>
    </source>
</reference>
<dbReference type="GeneID" id="4323381"/>
<keyword evidence="1" id="KW-1133">Transmembrane helix</keyword>
<dbReference type="HOGENOM" id="CLU_2049225_0_0_1"/>
<keyword evidence="1" id="KW-0812">Transmembrane</keyword>
<protein>
    <submittedName>
        <fullName evidence="2">Uncharacterized protein</fullName>
    </submittedName>
</protein>
<evidence type="ECO:0000313" key="2">
    <source>
        <dbReference type="EMBL" id="EAU30977.1"/>
    </source>
</evidence>